<gene>
    <name evidence="3" type="ORF">PG996_002207</name>
</gene>
<sequence length="268" mass="28679">MAQNSTSVSPSTERSTHHSTTLPEVYTEPGLLVVPPDSTLEACYSRTPALSNEKISSTNEPLKHSEYILPWWRTHWIWIIAGAIIIAGGIIGGAVEGTMGNRFRYETPTEVLSSSSFISSVTSTAITSASASASSTRTTRTGTVRTQTPAPSATPSNQVYVGKLDDDTPIGFVVNGSSNAACAWAVNHVPDGHNPCGSVFTLPDGFEYVWNGCGGDVWITCWNPSNHDEVRFQDLGSPRSCGYVPMTYKCGTVTILAEYICPNHTIGG</sequence>
<evidence type="ECO:0000256" key="2">
    <source>
        <dbReference type="SAM" id="Phobius"/>
    </source>
</evidence>
<evidence type="ECO:0000313" key="4">
    <source>
        <dbReference type="Proteomes" id="UP001446871"/>
    </source>
</evidence>
<organism evidence="3 4">
    <name type="scientific">Apiospora saccharicola</name>
    <dbReference type="NCBI Taxonomy" id="335842"/>
    <lineage>
        <taxon>Eukaryota</taxon>
        <taxon>Fungi</taxon>
        <taxon>Dikarya</taxon>
        <taxon>Ascomycota</taxon>
        <taxon>Pezizomycotina</taxon>
        <taxon>Sordariomycetes</taxon>
        <taxon>Xylariomycetidae</taxon>
        <taxon>Amphisphaeriales</taxon>
        <taxon>Apiosporaceae</taxon>
        <taxon>Apiospora</taxon>
    </lineage>
</organism>
<evidence type="ECO:0000256" key="1">
    <source>
        <dbReference type="SAM" id="MobiDB-lite"/>
    </source>
</evidence>
<keyword evidence="4" id="KW-1185">Reference proteome</keyword>
<keyword evidence="2" id="KW-1133">Transmembrane helix</keyword>
<proteinExistence type="predicted"/>
<feature type="transmembrane region" description="Helical" evidence="2">
    <location>
        <begin position="76"/>
        <end position="95"/>
    </location>
</feature>
<feature type="region of interest" description="Disordered" evidence="1">
    <location>
        <begin position="131"/>
        <end position="155"/>
    </location>
</feature>
<dbReference type="Proteomes" id="UP001446871">
    <property type="component" value="Unassembled WGS sequence"/>
</dbReference>
<accession>A0ABR1WIT4</accession>
<protein>
    <submittedName>
        <fullName evidence="3">Uncharacterized protein</fullName>
    </submittedName>
</protein>
<feature type="compositionally biased region" description="Low complexity" evidence="1">
    <location>
        <begin position="131"/>
        <end position="146"/>
    </location>
</feature>
<name>A0ABR1WIT4_9PEZI</name>
<dbReference type="EMBL" id="JAQQWM010000001">
    <property type="protein sequence ID" value="KAK8083426.1"/>
    <property type="molecule type" value="Genomic_DNA"/>
</dbReference>
<evidence type="ECO:0000313" key="3">
    <source>
        <dbReference type="EMBL" id="KAK8083426.1"/>
    </source>
</evidence>
<comment type="caution">
    <text evidence="3">The sequence shown here is derived from an EMBL/GenBank/DDBJ whole genome shotgun (WGS) entry which is preliminary data.</text>
</comment>
<keyword evidence="2" id="KW-0812">Transmembrane</keyword>
<reference evidence="3 4" key="1">
    <citation type="submission" date="2023-01" db="EMBL/GenBank/DDBJ databases">
        <title>Analysis of 21 Apiospora genomes using comparative genomics revels a genus with tremendous synthesis potential of carbohydrate active enzymes and secondary metabolites.</title>
        <authorList>
            <person name="Sorensen T."/>
        </authorList>
    </citation>
    <scope>NUCLEOTIDE SEQUENCE [LARGE SCALE GENOMIC DNA]</scope>
    <source>
        <strain evidence="3 4">CBS 83171</strain>
    </source>
</reference>
<keyword evidence="2" id="KW-0472">Membrane</keyword>
<feature type="region of interest" description="Disordered" evidence="1">
    <location>
        <begin position="1"/>
        <end position="22"/>
    </location>
</feature>